<dbReference type="InterPro" id="IPR020449">
    <property type="entry name" value="Tscrpt_reg_AraC-type_HTH"/>
</dbReference>
<dbReference type="Gene3D" id="1.10.10.60">
    <property type="entry name" value="Homeodomain-like"/>
    <property type="match status" value="2"/>
</dbReference>
<dbReference type="SUPFAM" id="SSF51215">
    <property type="entry name" value="Regulatory protein AraC"/>
    <property type="match status" value="1"/>
</dbReference>
<evidence type="ECO:0000313" key="6">
    <source>
        <dbReference type="EMBL" id="MDI4644826.1"/>
    </source>
</evidence>
<evidence type="ECO:0000256" key="1">
    <source>
        <dbReference type="ARBA" id="ARBA00023015"/>
    </source>
</evidence>
<dbReference type="PANTHER" id="PTHR43280">
    <property type="entry name" value="ARAC-FAMILY TRANSCRIPTIONAL REGULATOR"/>
    <property type="match status" value="1"/>
</dbReference>
<gene>
    <name evidence="6" type="ORF">KB449_07620</name>
</gene>
<dbReference type="InterPro" id="IPR009057">
    <property type="entry name" value="Homeodomain-like_sf"/>
</dbReference>
<proteinExistence type="predicted"/>
<dbReference type="RefSeq" id="WP_282907805.1">
    <property type="nucleotide sequence ID" value="NZ_JAGRPV010000001.1"/>
</dbReference>
<dbReference type="Proteomes" id="UP001161691">
    <property type="component" value="Unassembled WGS sequence"/>
</dbReference>
<keyword evidence="1" id="KW-0805">Transcription regulation</keyword>
<comment type="caution">
    <text evidence="6">The sequence shown here is derived from an EMBL/GenBank/DDBJ whole genome shotgun (WGS) entry which is preliminary data.</text>
</comment>
<dbReference type="PANTHER" id="PTHR43280:SF2">
    <property type="entry name" value="HTH-TYPE TRANSCRIPTIONAL REGULATOR EXSA"/>
    <property type="match status" value="1"/>
</dbReference>
<keyword evidence="2" id="KW-0238">DNA-binding</keyword>
<dbReference type="InterPro" id="IPR003313">
    <property type="entry name" value="AraC-bd"/>
</dbReference>
<dbReference type="PRINTS" id="PR00032">
    <property type="entry name" value="HTHARAC"/>
</dbReference>
<evidence type="ECO:0000256" key="2">
    <source>
        <dbReference type="ARBA" id="ARBA00023125"/>
    </source>
</evidence>
<dbReference type="Pfam" id="PF12833">
    <property type="entry name" value="HTH_18"/>
    <property type="match status" value="1"/>
</dbReference>
<dbReference type="EMBL" id="JAGRPV010000001">
    <property type="protein sequence ID" value="MDI4644826.1"/>
    <property type="molecule type" value="Genomic_DNA"/>
</dbReference>
<organism evidence="6 7">
    <name type="scientific">Cohnella hashimotonis</name>
    <dbReference type="NCBI Taxonomy" id="2826895"/>
    <lineage>
        <taxon>Bacteria</taxon>
        <taxon>Bacillati</taxon>
        <taxon>Bacillota</taxon>
        <taxon>Bacilli</taxon>
        <taxon>Bacillales</taxon>
        <taxon>Paenibacillaceae</taxon>
        <taxon>Cohnella</taxon>
    </lineage>
</organism>
<dbReference type="InterPro" id="IPR037923">
    <property type="entry name" value="HTH-like"/>
</dbReference>
<dbReference type="SMART" id="SM00342">
    <property type="entry name" value="HTH_ARAC"/>
    <property type="match status" value="1"/>
</dbReference>
<keyword evidence="3" id="KW-0804">Transcription</keyword>
<name>A0ABT6TDC0_9BACL</name>
<feature type="region of interest" description="Disordered" evidence="4">
    <location>
        <begin position="273"/>
        <end position="301"/>
    </location>
</feature>
<evidence type="ECO:0000313" key="7">
    <source>
        <dbReference type="Proteomes" id="UP001161691"/>
    </source>
</evidence>
<dbReference type="Pfam" id="PF02311">
    <property type="entry name" value="AraC_binding"/>
    <property type="match status" value="1"/>
</dbReference>
<sequence length="301" mass="33428">MSRKWLERLSAADYLNRGEALAVSEYEIVRNWELHAHDFYEMELVLSGAGSQRINGAEMALSRGTFSLLSPADAHEVTLAPGGALRLVNCKFSGALLDDELLELLLEAPGPLAVQLGEEATSLLEAELARLRQETERTSLARAAAVRYTLGRIVIDVLRASERGSAVDGAAGPIVREYEVRRALRYIHLHYRESISLAEAAAQLHLSPGYFSEKFKDWTGETFSAYVQRLRVSYADRLLSGSSLPITEIAYNAGFGSLAYFIRVYKQYRGISPSASRKREEGSSQDERLTLNGNPTQNERQ</sequence>
<accession>A0ABT6TDC0</accession>
<feature type="domain" description="HTH araC/xylS-type" evidence="5">
    <location>
        <begin position="181"/>
        <end position="279"/>
    </location>
</feature>
<evidence type="ECO:0000256" key="3">
    <source>
        <dbReference type="ARBA" id="ARBA00023163"/>
    </source>
</evidence>
<evidence type="ECO:0000259" key="5">
    <source>
        <dbReference type="PROSITE" id="PS01124"/>
    </source>
</evidence>
<protein>
    <submittedName>
        <fullName evidence="6">AraC family transcriptional regulator</fullName>
    </submittedName>
</protein>
<evidence type="ECO:0000256" key="4">
    <source>
        <dbReference type="SAM" id="MobiDB-lite"/>
    </source>
</evidence>
<feature type="compositionally biased region" description="Polar residues" evidence="4">
    <location>
        <begin position="291"/>
        <end position="301"/>
    </location>
</feature>
<keyword evidence="7" id="KW-1185">Reference proteome</keyword>
<dbReference type="InterPro" id="IPR018060">
    <property type="entry name" value="HTH_AraC"/>
</dbReference>
<dbReference type="SUPFAM" id="SSF46689">
    <property type="entry name" value="Homeodomain-like"/>
    <property type="match status" value="2"/>
</dbReference>
<feature type="compositionally biased region" description="Basic and acidic residues" evidence="4">
    <location>
        <begin position="277"/>
        <end position="289"/>
    </location>
</feature>
<dbReference type="PROSITE" id="PS01124">
    <property type="entry name" value="HTH_ARAC_FAMILY_2"/>
    <property type="match status" value="1"/>
</dbReference>
<reference evidence="6" key="1">
    <citation type="submission" date="2023-04" db="EMBL/GenBank/DDBJ databases">
        <title>Comparative genomic analysis of Cohnella hashimotonis sp. nov., isolated from the International Space Station.</title>
        <authorList>
            <person name="Venkateswaran K."/>
            <person name="Simpson A."/>
        </authorList>
    </citation>
    <scope>NUCLEOTIDE SEQUENCE</scope>
    <source>
        <strain evidence="6">F6_2S_P_1</strain>
    </source>
</reference>